<feature type="transmembrane region" description="Helical" evidence="2">
    <location>
        <begin position="48"/>
        <end position="69"/>
    </location>
</feature>
<evidence type="ECO:0000256" key="1">
    <source>
        <dbReference type="SAM" id="MobiDB-lite"/>
    </source>
</evidence>
<name>M5WT07_PRUPE</name>
<dbReference type="AlphaFoldDB" id="M5WT07"/>
<reference evidence="3 4" key="1">
    <citation type="journal article" date="2013" name="Nat. Genet.">
        <title>The high-quality draft genome of peach (Prunus persica) identifies unique patterns of genetic diversity, domestication and genome evolution.</title>
        <authorList>
            <consortium name="International Peach Genome Initiative"/>
            <person name="Verde I."/>
            <person name="Abbott A.G."/>
            <person name="Scalabrin S."/>
            <person name="Jung S."/>
            <person name="Shu S."/>
            <person name="Marroni F."/>
            <person name="Zhebentyayeva T."/>
            <person name="Dettori M.T."/>
            <person name="Grimwood J."/>
            <person name="Cattonaro F."/>
            <person name="Zuccolo A."/>
            <person name="Rossini L."/>
            <person name="Jenkins J."/>
            <person name="Vendramin E."/>
            <person name="Meisel L.A."/>
            <person name="Decroocq V."/>
            <person name="Sosinski B."/>
            <person name="Prochnik S."/>
            <person name="Mitros T."/>
            <person name="Policriti A."/>
            <person name="Cipriani G."/>
            <person name="Dondini L."/>
            <person name="Ficklin S."/>
            <person name="Goodstein D.M."/>
            <person name="Xuan P."/>
            <person name="Del Fabbro C."/>
            <person name="Aramini V."/>
            <person name="Copetti D."/>
            <person name="Gonzalez S."/>
            <person name="Horner D.S."/>
            <person name="Falchi R."/>
            <person name="Lucas S."/>
            <person name="Mica E."/>
            <person name="Maldonado J."/>
            <person name="Lazzari B."/>
            <person name="Bielenberg D."/>
            <person name="Pirona R."/>
            <person name="Miculan M."/>
            <person name="Barakat A."/>
            <person name="Testolin R."/>
            <person name="Stella A."/>
            <person name="Tartarini S."/>
            <person name="Tonutti P."/>
            <person name="Arus P."/>
            <person name="Orellana A."/>
            <person name="Wells C."/>
            <person name="Main D."/>
            <person name="Vizzotto G."/>
            <person name="Silva H."/>
            <person name="Salamini F."/>
            <person name="Schmutz J."/>
            <person name="Morgante M."/>
            <person name="Rokhsar D.S."/>
        </authorList>
    </citation>
    <scope>NUCLEOTIDE SEQUENCE [LARGE SCALE GENOMIC DNA]</scope>
    <source>
        <strain evidence="4">cv. Nemared</strain>
    </source>
</reference>
<keyword evidence="4" id="KW-1185">Reference proteome</keyword>
<dbReference type="HOGENOM" id="CLU_2762590_0_0_1"/>
<protein>
    <submittedName>
        <fullName evidence="3">Uncharacterized protein</fullName>
    </submittedName>
</protein>
<dbReference type="EMBL" id="CM007655">
    <property type="protein sequence ID" value="ONI06464.1"/>
    <property type="molecule type" value="Genomic_DNA"/>
</dbReference>
<keyword evidence="2" id="KW-1133">Transmembrane helix</keyword>
<evidence type="ECO:0000256" key="2">
    <source>
        <dbReference type="SAM" id="Phobius"/>
    </source>
</evidence>
<dbReference type="Proteomes" id="UP000006882">
    <property type="component" value="Chromosome G5"/>
</dbReference>
<evidence type="ECO:0000313" key="3">
    <source>
        <dbReference type="EMBL" id="ONI06464.1"/>
    </source>
</evidence>
<feature type="compositionally biased region" description="Basic residues" evidence="1">
    <location>
        <begin position="29"/>
        <end position="42"/>
    </location>
</feature>
<gene>
    <name evidence="3" type="ORF">PRUPE_5G062100</name>
</gene>
<accession>M5WT07</accession>
<keyword evidence="2" id="KW-0812">Transmembrane</keyword>
<dbReference type="Gramene" id="ONI06464">
    <property type="protein sequence ID" value="ONI06464"/>
    <property type="gene ID" value="PRUPE_5G062100"/>
</dbReference>
<proteinExistence type="predicted"/>
<sequence length="70" mass="8285">MTGNNTSKSQKDEAHPKLSQIRGRDKGRPYRHRSVKSRRTLRMGKNPLNLKLSPSLSLLARFFFFFFFWV</sequence>
<feature type="compositionally biased region" description="Basic and acidic residues" evidence="1">
    <location>
        <begin position="9"/>
        <end position="28"/>
    </location>
</feature>
<organism evidence="3 4">
    <name type="scientific">Prunus persica</name>
    <name type="common">Peach</name>
    <name type="synonym">Amygdalus persica</name>
    <dbReference type="NCBI Taxonomy" id="3760"/>
    <lineage>
        <taxon>Eukaryota</taxon>
        <taxon>Viridiplantae</taxon>
        <taxon>Streptophyta</taxon>
        <taxon>Embryophyta</taxon>
        <taxon>Tracheophyta</taxon>
        <taxon>Spermatophyta</taxon>
        <taxon>Magnoliopsida</taxon>
        <taxon>eudicotyledons</taxon>
        <taxon>Gunneridae</taxon>
        <taxon>Pentapetalae</taxon>
        <taxon>rosids</taxon>
        <taxon>fabids</taxon>
        <taxon>Rosales</taxon>
        <taxon>Rosaceae</taxon>
        <taxon>Amygdaloideae</taxon>
        <taxon>Amygdaleae</taxon>
        <taxon>Prunus</taxon>
    </lineage>
</organism>
<keyword evidence="2" id="KW-0472">Membrane</keyword>
<feature type="region of interest" description="Disordered" evidence="1">
    <location>
        <begin position="1"/>
        <end position="42"/>
    </location>
</feature>
<evidence type="ECO:0000313" key="4">
    <source>
        <dbReference type="Proteomes" id="UP000006882"/>
    </source>
</evidence>